<evidence type="ECO:0000313" key="7">
    <source>
        <dbReference type="EMBL" id="KAB7652800.1"/>
    </source>
</evidence>
<evidence type="ECO:0000313" key="8">
    <source>
        <dbReference type="Proteomes" id="UP000469462"/>
    </source>
</evidence>
<dbReference type="EMBL" id="WEHW01000001">
    <property type="protein sequence ID" value="KAB7652800.1"/>
    <property type="molecule type" value="Genomic_DNA"/>
</dbReference>
<dbReference type="Pfam" id="PF00892">
    <property type="entry name" value="EamA"/>
    <property type="match status" value="2"/>
</dbReference>
<dbReference type="RefSeq" id="WP_139687762.1">
    <property type="nucleotide sequence ID" value="NZ_WEHW01000001.1"/>
</dbReference>
<keyword evidence="3 5" id="KW-1133">Transmembrane helix</keyword>
<keyword evidence="2 5" id="KW-0812">Transmembrane</keyword>
<feature type="transmembrane region" description="Helical" evidence="5">
    <location>
        <begin position="178"/>
        <end position="200"/>
    </location>
</feature>
<dbReference type="InterPro" id="IPR037185">
    <property type="entry name" value="EmrE-like"/>
</dbReference>
<comment type="caution">
    <text evidence="7">The sequence shown here is derived from an EMBL/GenBank/DDBJ whole genome shotgun (WGS) entry which is preliminary data.</text>
</comment>
<dbReference type="PANTHER" id="PTHR22911">
    <property type="entry name" value="ACYL-MALONYL CONDENSING ENZYME-RELATED"/>
    <property type="match status" value="1"/>
</dbReference>
<feature type="transmembrane region" description="Helical" evidence="5">
    <location>
        <begin position="94"/>
        <end position="113"/>
    </location>
</feature>
<evidence type="ECO:0000256" key="2">
    <source>
        <dbReference type="ARBA" id="ARBA00022692"/>
    </source>
</evidence>
<sequence>MVRQSLWMLLATFLFAVVALLVKMASDFYSVWEIIFYRSLFGVALCGVILKEKHISLATTHPWRHLIRCAIGTTCITLGVYTLSVLPLGTAQTFTYSSPLWFCLFLSISAAFARQKLEKPLLFAVAVGFGGVLLILRPDFPEEELIGAFAGVLVGLTGGGADFMIRDLSRHAEPPERIVFYFTLTGTLAGLIASAVTGFSPHTLHGILLIIGIGAAATGAQLCLTIGWTYGHPLLNSVYQFAGIPFAVIFGLIFFGESLDFISLLGMAIVTLAGMTASVLRIQAERRPALSNVKNSS</sequence>
<feature type="transmembrane region" description="Helical" evidence="5">
    <location>
        <begin position="34"/>
        <end position="50"/>
    </location>
</feature>
<keyword evidence="4 5" id="KW-0472">Membrane</keyword>
<protein>
    <submittedName>
        <fullName evidence="7">DMT family transporter</fullName>
    </submittedName>
</protein>
<dbReference type="PANTHER" id="PTHR22911:SF6">
    <property type="entry name" value="SOLUTE CARRIER FAMILY 35 MEMBER G1"/>
    <property type="match status" value="1"/>
</dbReference>
<dbReference type="InterPro" id="IPR000620">
    <property type="entry name" value="EamA_dom"/>
</dbReference>
<name>A0AAI9SDV3_9BURK</name>
<organism evidence="7 8">
    <name type="scientific">Sutterella seckii</name>
    <dbReference type="NCBI Taxonomy" id="1944635"/>
    <lineage>
        <taxon>Bacteria</taxon>
        <taxon>Pseudomonadati</taxon>
        <taxon>Pseudomonadota</taxon>
        <taxon>Betaproteobacteria</taxon>
        <taxon>Burkholderiales</taxon>
        <taxon>Sutterellaceae</taxon>
        <taxon>Sutterella</taxon>
    </lineage>
</organism>
<feature type="transmembrane region" description="Helical" evidence="5">
    <location>
        <begin position="261"/>
        <end position="280"/>
    </location>
</feature>
<evidence type="ECO:0000256" key="1">
    <source>
        <dbReference type="ARBA" id="ARBA00004141"/>
    </source>
</evidence>
<feature type="domain" description="EamA" evidence="6">
    <location>
        <begin position="6"/>
        <end position="136"/>
    </location>
</feature>
<evidence type="ECO:0000256" key="4">
    <source>
        <dbReference type="ARBA" id="ARBA00023136"/>
    </source>
</evidence>
<dbReference type="AlphaFoldDB" id="A0AAI9SDV3"/>
<feature type="transmembrane region" description="Helical" evidence="5">
    <location>
        <begin position="146"/>
        <end position="166"/>
    </location>
</feature>
<evidence type="ECO:0000259" key="6">
    <source>
        <dbReference type="Pfam" id="PF00892"/>
    </source>
</evidence>
<feature type="transmembrane region" description="Helical" evidence="5">
    <location>
        <begin position="70"/>
        <end position="88"/>
    </location>
</feature>
<feature type="domain" description="EamA" evidence="6">
    <location>
        <begin position="146"/>
        <end position="273"/>
    </location>
</feature>
<proteinExistence type="predicted"/>
<evidence type="ECO:0000256" key="5">
    <source>
        <dbReference type="SAM" id="Phobius"/>
    </source>
</evidence>
<comment type="subcellular location">
    <subcellularLocation>
        <location evidence="1">Membrane</location>
        <topology evidence="1">Multi-pass membrane protein</topology>
    </subcellularLocation>
</comment>
<gene>
    <name evidence="7" type="ORF">GBM96_00135</name>
</gene>
<accession>A0AAI9SDV3</accession>
<feature type="transmembrane region" description="Helical" evidence="5">
    <location>
        <begin position="206"/>
        <end position="230"/>
    </location>
</feature>
<reference evidence="7 8" key="1">
    <citation type="submission" date="2019-10" db="EMBL/GenBank/DDBJ databases">
        <title>Genome diversity of Sutterella seckii.</title>
        <authorList>
            <person name="Chaplin A.V."/>
            <person name="Sokolova S.R."/>
            <person name="Mosin K.A."/>
            <person name="Ivanova E.L."/>
            <person name="Kochetkova T.O."/>
            <person name="Goltsov A.Y."/>
            <person name="Trofimov D.Y."/>
            <person name="Efimov B.A."/>
        </authorList>
    </citation>
    <scope>NUCLEOTIDE SEQUENCE [LARGE SCALE GENOMIC DNA]</scope>
    <source>
        <strain evidence="7 8">ASD3426</strain>
    </source>
</reference>
<evidence type="ECO:0000256" key="3">
    <source>
        <dbReference type="ARBA" id="ARBA00022989"/>
    </source>
</evidence>
<feature type="transmembrane region" description="Helical" evidence="5">
    <location>
        <begin position="237"/>
        <end position="255"/>
    </location>
</feature>
<dbReference type="GO" id="GO:0016020">
    <property type="term" value="C:membrane"/>
    <property type="evidence" value="ECO:0007669"/>
    <property type="project" value="UniProtKB-SubCell"/>
</dbReference>
<keyword evidence="8" id="KW-1185">Reference proteome</keyword>
<dbReference type="Proteomes" id="UP000469462">
    <property type="component" value="Unassembled WGS sequence"/>
</dbReference>
<dbReference type="SUPFAM" id="SSF103481">
    <property type="entry name" value="Multidrug resistance efflux transporter EmrE"/>
    <property type="match status" value="2"/>
</dbReference>
<feature type="transmembrane region" description="Helical" evidence="5">
    <location>
        <begin position="120"/>
        <end position="140"/>
    </location>
</feature>